<dbReference type="Pfam" id="PF01292">
    <property type="entry name" value="Ni_hydr_CYTB"/>
    <property type="match status" value="1"/>
</dbReference>
<dbReference type="EMBL" id="LNYA01000028">
    <property type="protein sequence ID" value="KTC96556.1"/>
    <property type="molecule type" value="Genomic_DNA"/>
</dbReference>
<evidence type="ECO:0000256" key="2">
    <source>
        <dbReference type="ARBA" id="ARBA00004651"/>
    </source>
</evidence>
<comment type="similarity">
    <text evidence="12">Belongs to the cytochrome b561 family.</text>
</comment>
<keyword evidence="9 13" id="KW-1133">Transmembrane helix</keyword>
<evidence type="ECO:0000256" key="8">
    <source>
        <dbReference type="ARBA" id="ARBA00022982"/>
    </source>
</evidence>
<evidence type="ECO:0000256" key="13">
    <source>
        <dbReference type="SAM" id="Phobius"/>
    </source>
</evidence>
<organism evidence="15 16">
    <name type="scientific">Legionella erythra</name>
    <dbReference type="NCBI Taxonomy" id="448"/>
    <lineage>
        <taxon>Bacteria</taxon>
        <taxon>Pseudomonadati</taxon>
        <taxon>Pseudomonadota</taxon>
        <taxon>Gammaproteobacteria</taxon>
        <taxon>Legionellales</taxon>
        <taxon>Legionellaceae</taxon>
        <taxon>Legionella</taxon>
    </lineage>
</organism>
<dbReference type="Gene3D" id="1.20.950.20">
    <property type="entry name" value="Transmembrane di-heme cytochromes, Chain C"/>
    <property type="match status" value="1"/>
</dbReference>
<dbReference type="STRING" id="448.Lery_1762"/>
<evidence type="ECO:0000313" key="15">
    <source>
        <dbReference type="EMBL" id="KTC96556.1"/>
    </source>
</evidence>
<evidence type="ECO:0000256" key="6">
    <source>
        <dbReference type="ARBA" id="ARBA00022692"/>
    </source>
</evidence>
<accession>A0A0W0TLS3</accession>
<keyword evidence="10" id="KW-0408">Iron</keyword>
<dbReference type="GO" id="GO:0009055">
    <property type="term" value="F:electron transfer activity"/>
    <property type="evidence" value="ECO:0007669"/>
    <property type="project" value="InterPro"/>
</dbReference>
<keyword evidence="6 13" id="KW-0812">Transmembrane</keyword>
<evidence type="ECO:0000256" key="4">
    <source>
        <dbReference type="ARBA" id="ARBA00022475"/>
    </source>
</evidence>
<evidence type="ECO:0000256" key="11">
    <source>
        <dbReference type="ARBA" id="ARBA00023136"/>
    </source>
</evidence>
<evidence type="ECO:0000256" key="1">
    <source>
        <dbReference type="ARBA" id="ARBA00001970"/>
    </source>
</evidence>
<keyword evidence="11 13" id="KW-0472">Membrane</keyword>
<evidence type="ECO:0000256" key="10">
    <source>
        <dbReference type="ARBA" id="ARBA00023004"/>
    </source>
</evidence>
<evidence type="ECO:0000256" key="7">
    <source>
        <dbReference type="ARBA" id="ARBA00022723"/>
    </source>
</evidence>
<dbReference type="GO" id="GO:0020037">
    <property type="term" value="F:heme binding"/>
    <property type="evidence" value="ECO:0007669"/>
    <property type="project" value="TreeGrafter"/>
</dbReference>
<dbReference type="GO" id="GO:0046872">
    <property type="term" value="F:metal ion binding"/>
    <property type="evidence" value="ECO:0007669"/>
    <property type="project" value="UniProtKB-KW"/>
</dbReference>
<keyword evidence="8" id="KW-0249">Electron transport</keyword>
<dbReference type="PANTHER" id="PTHR30529">
    <property type="entry name" value="CYTOCHROME B561"/>
    <property type="match status" value="1"/>
</dbReference>
<gene>
    <name evidence="15" type="primary">cybB</name>
    <name evidence="15" type="ORF">Lery_1762</name>
</gene>
<evidence type="ECO:0000259" key="14">
    <source>
        <dbReference type="Pfam" id="PF01292"/>
    </source>
</evidence>
<evidence type="ECO:0000256" key="3">
    <source>
        <dbReference type="ARBA" id="ARBA00022448"/>
    </source>
</evidence>
<feature type="transmembrane region" description="Helical" evidence="13">
    <location>
        <begin position="146"/>
        <end position="167"/>
    </location>
</feature>
<comment type="subcellular location">
    <subcellularLocation>
        <location evidence="2">Cell membrane</location>
        <topology evidence="2">Multi-pass membrane protein</topology>
    </subcellularLocation>
</comment>
<dbReference type="AlphaFoldDB" id="A0A0W0TLS3"/>
<dbReference type="InterPro" id="IPR052168">
    <property type="entry name" value="Cytochrome_b561_oxidase"/>
</dbReference>
<evidence type="ECO:0000256" key="9">
    <source>
        <dbReference type="ARBA" id="ARBA00022989"/>
    </source>
</evidence>
<keyword evidence="7" id="KW-0479">Metal-binding</keyword>
<dbReference type="OrthoDB" id="8589936at2"/>
<feature type="transmembrane region" description="Helical" evidence="13">
    <location>
        <begin position="16"/>
        <end position="35"/>
    </location>
</feature>
<dbReference type="PATRIC" id="fig|448.7.peg.1843"/>
<dbReference type="GO" id="GO:0022904">
    <property type="term" value="P:respiratory electron transport chain"/>
    <property type="evidence" value="ECO:0007669"/>
    <property type="project" value="InterPro"/>
</dbReference>
<name>A0A0W0TLS3_LEGER</name>
<keyword evidence="16" id="KW-1185">Reference proteome</keyword>
<dbReference type="RefSeq" id="WP_058526906.1">
    <property type="nucleotide sequence ID" value="NZ_CAAAHY010000012.1"/>
</dbReference>
<sequence>MNNGKSITAYSSGSKFFHWTVALILILMLAGSFFLDDVPKQWQGMAYMMHKSFGLTILALMILRVIWIIRTGKPPLPMTVPAWQVFAARFVQYALYVFVILMPVVGWVMSVAAGRPPQLFGLVTLTLPGIPEDKSLAHFLAESHEVIAWIIIALLVLHVAGAFKHYFIDKDNVVQRMLPGRRGIDEVSHL</sequence>
<comment type="cofactor">
    <cofactor evidence="1">
        <name>heme b</name>
        <dbReference type="ChEBI" id="CHEBI:60344"/>
    </cofactor>
</comment>
<evidence type="ECO:0000313" key="16">
    <source>
        <dbReference type="Proteomes" id="UP000054773"/>
    </source>
</evidence>
<protein>
    <submittedName>
        <fullName evidence="15">Cytochrome b-561 transmembrane protein</fullName>
    </submittedName>
</protein>
<evidence type="ECO:0000256" key="5">
    <source>
        <dbReference type="ARBA" id="ARBA00022617"/>
    </source>
</evidence>
<evidence type="ECO:0000256" key="12">
    <source>
        <dbReference type="ARBA" id="ARBA00037975"/>
    </source>
</evidence>
<dbReference type="InterPro" id="IPR016174">
    <property type="entry name" value="Di-haem_cyt_TM"/>
</dbReference>
<dbReference type="PANTHER" id="PTHR30529:SF1">
    <property type="entry name" value="CYTOCHROME B561 HOMOLOG 2"/>
    <property type="match status" value="1"/>
</dbReference>
<keyword evidence="4" id="KW-1003">Cell membrane</keyword>
<dbReference type="Proteomes" id="UP000054773">
    <property type="component" value="Unassembled WGS sequence"/>
</dbReference>
<keyword evidence="5" id="KW-0349">Heme</keyword>
<proteinExistence type="inferred from homology"/>
<feature type="transmembrane region" description="Helical" evidence="13">
    <location>
        <begin position="47"/>
        <end position="69"/>
    </location>
</feature>
<feature type="transmembrane region" description="Helical" evidence="13">
    <location>
        <begin position="90"/>
        <end position="113"/>
    </location>
</feature>
<dbReference type="SUPFAM" id="SSF81342">
    <property type="entry name" value="Transmembrane di-heme cytochromes"/>
    <property type="match status" value="1"/>
</dbReference>
<comment type="caution">
    <text evidence="15">The sequence shown here is derived from an EMBL/GenBank/DDBJ whole genome shotgun (WGS) entry which is preliminary data.</text>
</comment>
<keyword evidence="3" id="KW-0813">Transport</keyword>
<reference evidence="15 16" key="1">
    <citation type="submission" date="2015-11" db="EMBL/GenBank/DDBJ databases">
        <title>Genomic analysis of 38 Legionella species identifies large and diverse effector repertoires.</title>
        <authorList>
            <person name="Burstein D."/>
            <person name="Amaro F."/>
            <person name="Zusman T."/>
            <person name="Lifshitz Z."/>
            <person name="Cohen O."/>
            <person name="Gilbert J.A."/>
            <person name="Pupko T."/>
            <person name="Shuman H.A."/>
            <person name="Segal G."/>
        </authorList>
    </citation>
    <scope>NUCLEOTIDE SEQUENCE [LARGE SCALE GENOMIC DNA]</scope>
    <source>
        <strain evidence="15 16">SE-32A-C8</strain>
    </source>
</reference>
<dbReference type="GO" id="GO:0005886">
    <property type="term" value="C:plasma membrane"/>
    <property type="evidence" value="ECO:0007669"/>
    <property type="project" value="UniProtKB-SubCell"/>
</dbReference>
<feature type="domain" description="Cytochrome b561 bacterial/Ni-hydrogenase" evidence="14">
    <location>
        <begin position="10"/>
        <end position="180"/>
    </location>
</feature>
<dbReference type="InterPro" id="IPR011577">
    <property type="entry name" value="Cyt_b561_bac/Ni-Hgenase"/>
</dbReference>